<feature type="region of interest" description="Disordered" evidence="2">
    <location>
        <begin position="533"/>
        <end position="554"/>
    </location>
</feature>
<dbReference type="AlphaFoldDB" id="A0A074WBA9"/>
<evidence type="ECO:0000313" key="6">
    <source>
        <dbReference type="Proteomes" id="UP000027730"/>
    </source>
</evidence>
<dbReference type="InterPro" id="IPR033121">
    <property type="entry name" value="PEPTIDASE_A1"/>
</dbReference>
<protein>
    <submittedName>
        <fullName evidence="5">Acid protease</fullName>
    </submittedName>
</protein>
<dbReference type="GO" id="GO:0006508">
    <property type="term" value="P:proteolysis"/>
    <property type="evidence" value="ECO:0007669"/>
    <property type="project" value="UniProtKB-KW"/>
</dbReference>
<dbReference type="GO" id="GO:0000324">
    <property type="term" value="C:fungal-type vacuole"/>
    <property type="evidence" value="ECO:0007669"/>
    <property type="project" value="TreeGrafter"/>
</dbReference>
<sequence length="585" mass="63217">MTSSTTTTSATTLPSPISFAPSQYWDGNDGSWSSFMVRIGTPPQDFRVFPSTFGQETLIPVPEGCTQDDPANCGSLRGVMPFQGDISTGFLSNASTTWDDIGIYTTDLETNVGINANGMYGFDTVGLQVENSGGIQQTHQVVAGIADKSFMYGVFSLGPRPSNFSVLSDPQPSFMTSLRNNDTIPSKSYAYTAGASYRYSKVLGSLTLGGYDASRIDGDGTVFPFASDDSKPLQVGVTQITAQNTLLGTATLYSTGYFALVDSTLPHIWMPAAACDNFASSFGLVYDNQTDLYLINDTMHTKLQQLNPTIIFKLSPETTDGGASTNIRLPYAAFDLQASYPYYTNSTRYFPIRRAANDTQYILGRTFLQEAYLIADYERNNFTITQAAFANPMPAENLVSILPTGVNATGNSTTGGNDTVTRPSAILSRNVIIGIAVGVVAGAALVLFAFATAFYIRRRRRQRAALSLLNNPDSDNSTPTTHLHPPVEADAAVKLELPSDSEAALNEMPTGNEKYGWQSHEVQGSKVQPRVEMRGGWEPPELDGRSLKDGSRGGVYELEGSEPVQQAPRENIVVGLMLDLSILRV</sequence>
<comment type="similarity">
    <text evidence="1">Belongs to the peptidase A1 family.</text>
</comment>
<evidence type="ECO:0000313" key="5">
    <source>
        <dbReference type="EMBL" id="KEQ70405.1"/>
    </source>
</evidence>
<evidence type="ECO:0000256" key="1">
    <source>
        <dbReference type="ARBA" id="ARBA00007447"/>
    </source>
</evidence>
<accession>A0A074WBA9</accession>
<dbReference type="PRINTS" id="PR00792">
    <property type="entry name" value="PEPSIN"/>
</dbReference>
<reference evidence="5 6" key="1">
    <citation type="journal article" date="2014" name="BMC Genomics">
        <title>Genome sequencing of four Aureobasidium pullulans varieties: biotechnological potential, stress tolerance, and description of new species.</title>
        <authorList>
            <person name="Gostin Ar C."/>
            <person name="Ohm R.A."/>
            <person name="Kogej T."/>
            <person name="Sonjak S."/>
            <person name="Turk M."/>
            <person name="Zajc J."/>
            <person name="Zalar P."/>
            <person name="Grube M."/>
            <person name="Sun H."/>
            <person name="Han J."/>
            <person name="Sharma A."/>
            <person name="Chiniquy J."/>
            <person name="Ngan C.Y."/>
            <person name="Lipzen A."/>
            <person name="Barry K."/>
            <person name="Grigoriev I.V."/>
            <person name="Gunde-Cimerman N."/>
        </authorList>
    </citation>
    <scope>NUCLEOTIDE SEQUENCE [LARGE SCALE GENOMIC DNA]</scope>
    <source>
        <strain evidence="5 6">CBS 147.97</strain>
    </source>
</reference>
<dbReference type="InterPro" id="IPR034164">
    <property type="entry name" value="Pepsin-like_dom"/>
</dbReference>
<dbReference type="Pfam" id="PF00026">
    <property type="entry name" value="Asp"/>
    <property type="match status" value="1"/>
</dbReference>
<keyword evidence="5" id="KW-0378">Hydrolase</keyword>
<evidence type="ECO:0000256" key="3">
    <source>
        <dbReference type="SAM" id="Phobius"/>
    </source>
</evidence>
<keyword evidence="3" id="KW-0812">Transmembrane</keyword>
<dbReference type="STRING" id="1043004.A0A074WBA9"/>
<dbReference type="PANTHER" id="PTHR47966">
    <property type="entry name" value="BETA-SITE APP-CLEAVING ENZYME, ISOFORM A-RELATED"/>
    <property type="match status" value="1"/>
</dbReference>
<keyword evidence="3" id="KW-0472">Membrane</keyword>
<dbReference type="Gene3D" id="2.40.70.10">
    <property type="entry name" value="Acid Proteases"/>
    <property type="match status" value="2"/>
</dbReference>
<dbReference type="Proteomes" id="UP000027730">
    <property type="component" value="Unassembled WGS sequence"/>
</dbReference>
<evidence type="ECO:0000256" key="2">
    <source>
        <dbReference type="SAM" id="MobiDB-lite"/>
    </source>
</evidence>
<evidence type="ECO:0000259" key="4">
    <source>
        <dbReference type="PROSITE" id="PS51767"/>
    </source>
</evidence>
<gene>
    <name evidence="5" type="ORF">M436DRAFT_66322</name>
</gene>
<keyword evidence="6" id="KW-1185">Reference proteome</keyword>
<name>A0A074WBA9_9PEZI</name>
<feature type="domain" description="Peptidase A1" evidence="4">
    <location>
        <begin position="33"/>
        <end position="385"/>
    </location>
</feature>
<feature type="compositionally biased region" description="Basic and acidic residues" evidence="2">
    <location>
        <begin position="542"/>
        <end position="551"/>
    </location>
</feature>
<dbReference type="CDD" id="cd05471">
    <property type="entry name" value="pepsin_like"/>
    <property type="match status" value="1"/>
</dbReference>
<dbReference type="GO" id="GO:0004190">
    <property type="term" value="F:aspartic-type endopeptidase activity"/>
    <property type="evidence" value="ECO:0007669"/>
    <property type="project" value="InterPro"/>
</dbReference>
<dbReference type="EMBL" id="KL584717">
    <property type="protein sequence ID" value="KEQ70405.1"/>
    <property type="molecule type" value="Genomic_DNA"/>
</dbReference>
<dbReference type="RefSeq" id="XP_013424642.1">
    <property type="nucleotide sequence ID" value="XM_013569188.1"/>
</dbReference>
<feature type="transmembrane region" description="Helical" evidence="3">
    <location>
        <begin position="431"/>
        <end position="456"/>
    </location>
</feature>
<keyword evidence="5" id="KW-0645">Protease</keyword>
<dbReference type="InterPro" id="IPR001461">
    <property type="entry name" value="Aspartic_peptidase_A1"/>
</dbReference>
<dbReference type="PROSITE" id="PS51767">
    <property type="entry name" value="PEPTIDASE_A1"/>
    <property type="match status" value="1"/>
</dbReference>
<dbReference type="HOGENOM" id="CLU_009988_3_0_1"/>
<dbReference type="InterPro" id="IPR021109">
    <property type="entry name" value="Peptidase_aspartic_dom_sf"/>
</dbReference>
<dbReference type="SUPFAM" id="SSF50630">
    <property type="entry name" value="Acid proteases"/>
    <property type="match status" value="1"/>
</dbReference>
<dbReference type="PANTHER" id="PTHR47966:SF51">
    <property type="entry name" value="BETA-SITE APP-CLEAVING ENZYME, ISOFORM A-RELATED"/>
    <property type="match status" value="1"/>
</dbReference>
<dbReference type="OrthoDB" id="4074350at2759"/>
<dbReference type="GeneID" id="25414030"/>
<organism evidence="5 6">
    <name type="scientific">Aureobasidium namibiae CBS 147.97</name>
    <dbReference type="NCBI Taxonomy" id="1043004"/>
    <lineage>
        <taxon>Eukaryota</taxon>
        <taxon>Fungi</taxon>
        <taxon>Dikarya</taxon>
        <taxon>Ascomycota</taxon>
        <taxon>Pezizomycotina</taxon>
        <taxon>Dothideomycetes</taxon>
        <taxon>Dothideomycetidae</taxon>
        <taxon>Dothideales</taxon>
        <taxon>Saccotheciaceae</taxon>
        <taxon>Aureobasidium</taxon>
    </lineage>
</organism>
<keyword evidence="3" id="KW-1133">Transmembrane helix</keyword>
<proteinExistence type="inferred from homology"/>